<dbReference type="Gene3D" id="1.20.59.10">
    <property type="entry name" value="Chorismate mutase"/>
    <property type="match status" value="1"/>
</dbReference>
<dbReference type="Gene3D" id="3.40.190.10">
    <property type="entry name" value="Periplasmic binding protein-like II"/>
    <property type="match status" value="2"/>
</dbReference>
<dbReference type="EMBL" id="JAAIRY010000005">
    <property type="protein sequence ID" value="NSI64572.1"/>
    <property type="molecule type" value="Genomic_DNA"/>
</dbReference>
<reference evidence="27" key="2">
    <citation type="journal article" date="2020" name="Cell Host Microbe">
        <title>Functional and Genomic Variation between Human-Derived Isolates of Lachnospiraceae Reveals Inter- and Intra-Species Diversity.</title>
        <authorList>
            <person name="Sorbara M.T."/>
            <person name="Littmann E.R."/>
            <person name="Fontana E."/>
            <person name="Moody T.U."/>
            <person name="Kohout C.E."/>
            <person name="Gjonbalaj M."/>
            <person name="Eaton V."/>
            <person name="Seok R."/>
            <person name="Leiner I.M."/>
            <person name="Pamer E.G."/>
        </authorList>
    </citation>
    <scope>NUCLEOTIDE SEQUENCE</scope>
    <source>
        <strain evidence="28">MSK.11.9</strain>
        <strain evidence="27">MSK.22.53</strain>
    </source>
</reference>
<evidence type="ECO:0000256" key="19">
    <source>
        <dbReference type="PIRSR" id="PIRSR001500-2"/>
    </source>
</evidence>
<evidence type="ECO:0000256" key="3">
    <source>
        <dbReference type="ARBA" id="ARBA00004496"/>
    </source>
</evidence>
<dbReference type="SUPFAM" id="SSF53850">
    <property type="entry name" value="Periplasmic binding protein-like II"/>
    <property type="match status" value="1"/>
</dbReference>
<evidence type="ECO:0000313" key="32">
    <source>
        <dbReference type="EMBL" id="RHM73861.1"/>
    </source>
</evidence>
<evidence type="ECO:0000256" key="9">
    <source>
        <dbReference type="ARBA" id="ARBA00022490"/>
    </source>
</evidence>
<evidence type="ECO:0000259" key="21">
    <source>
        <dbReference type="PROSITE" id="PS51171"/>
    </source>
</evidence>
<evidence type="ECO:0000256" key="13">
    <source>
        <dbReference type="ARBA" id="ARBA00023235"/>
    </source>
</evidence>
<dbReference type="AlphaFoldDB" id="A0A2N5NP66"/>
<evidence type="ECO:0000313" key="28">
    <source>
        <dbReference type="EMBL" id="NSI64572.1"/>
    </source>
</evidence>
<dbReference type="GO" id="GO:0004664">
    <property type="term" value="F:prephenate dehydratase activity"/>
    <property type="evidence" value="ECO:0007669"/>
    <property type="project" value="UniProtKB-EC"/>
</dbReference>
<evidence type="ECO:0000256" key="4">
    <source>
        <dbReference type="ARBA" id="ARBA00004741"/>
    </source>
</evidence>
<evidence type="ECO:0000313" key="26">
    <source>
        <dbReference type="EMBL" id="MDE1203986.1"/>
    </source>
</evidence>
<reference evidence="23" key="4">
    <citation type="submission" date="2021-10" db="EMBL/GenBank/DDBJ databases">
        <title>Collection of gut derived symbiotic bacterial strains cultured from healthy donors.</title>
        <authorList>
            <person name="Lin H."/>
            <person name="Littmann E."/>
            <person name="Claire K."/>
            <person name="Pamer E."/>
        </authorList>
    </citation>
    <scope>NUCLEOTIDE SEQUENCE</scope>
    <source>
        <strain evidence="24">MSK.23.18</strain>
        <strain evidence="23">MSK.23.4</strain>
    </source>
</reference>
<dbReference type="Proteomes" id="UP000283992">
    <property type="component" value="Unassembled WGS sequence"/>
</dbReference>
<keyword evidence="15" id="KW-0511">Multifunctional enzyme</keyword>
<dbReference type="STRING" id="33038.GCA_900067245_00198"/>
<evidence type="ECO:0000259" key="20">
    <source>
        <dbReference type="PROSITE" id="PS51168"/>
    </source>
</evidence>
<evidence type="ECO:0000256" key="5">
    <source>
        <dbReference type="ARBA" id="ARBA00004817"/>
    </source>
</evidence>
<evidence type="ECO:0000313" key="34">
    <source>
        <dbReference type="Proteomes" id="UP000283992"/>
    </source>
</evidence>
<feature type="domain" description="ACT" evidence="22">
    <location>
        <begin position="300"/>
        <end position="376"/>
    </location>
</feature>
<dbReference type="InterPro" id="IPR036979">
    <property type="entry name" value="CM_dom_sf"/>
</dbReference>
<keyword evidence="14 31" id="KW-0456">Lyase</keyword>
<keyword evidence="13" id="KW-0413">Isomerase</keyword>
<dbReference type="SUPFAM" id="SSF48600">
    <property type="entry name" value="Chorismate mutase II"/>
    <property type="match status" value="1"/>
</dbReference>
<dbReference type="SUPFAM" id="SSF55021">
    <property type="entry name" value="ACT-like"/>
    <property type="match status" value="1"/>
</dbReference>
<dbReference type="EC" id="4.2.1.51" evidence="6"/>
<dbReference type="Pfam" id="PF00800">
    <property type="entry name" value="PDT"/>
    <property type="match status" value="1"/>
</dbReference>
<dbReference type="Proteomes" id="UP000260808">
    <property type="component" value="Unassembled WGS sequence"/>
</dbReference>
<evidence type="ECO:0000256" key="7">
    <source>
        <dbReference type="ARBA" id="ARBA00014401"/>
    </source>
</evidence>
<dbReference type="EMBL" id="JAAIRM010000002">
    <property type="protein sequence ID" value="NSI17999.1"/>
    <property type="molecule type" value="Genomic_DNA"/>
</dbReference>
<dbReference type="PROSITE" id="PS51168">
    <property type="entry name" value="CHORISMATE_MUT_2"/>
    <property type="match status" value="1"/>
</dbReference>
<evidence type="ECO:0000313" key="27">
    <source>
        <dbReference type="EMBL" id="NSI17999.1"/>
    </source>
</evidence>
<keyword evidence="10" id="KW-0028">Amino-acid biosynthesis</keyword>
<evidence type="ECO:0000256" key="11">
    <source>
        <dbReference type="ARBA" id="ARBA00023141"/>
    </source>
</evidence>
<evidence type="ECO:0000256" key="18">
    <source>
        <dbReference type="ARBA" id="ARBA00047848"/>
    </source>
</evidence>
<feature type="site" description="Essential for prephenate dehydratase activity" evidence="19">
    <location>
        <position position="281"/>
    </location>
</feature>
<evidence type="ECO:0000256" key="14">
    <source>
        <dbReference type="ARBA" id="ARBA00023239"/>
    </source>
</evidence>
<reference evidence="33 34" key="1">
    <citation type="submission" date="2018-08" db="EMBL/GenBank/DDBJ databases">
        <title>A genome reference for cultivated species of the human gut microbiota.</title>
        <authorList>
            <person name="Zou Y."/>
            <person name="Xue W."/>
            <person name="Luo G."/>
        </authorList>
    </citation>
    <scope>NUCLEOTIDE SEQUENCE [LARGE SCALE GENOMIC DNA]</scope>
    <source>
        <strain evidence="32 36">AF33-12</strain>
        <strain evidence="31 34">AM12-54</strain>
        <strain evidence="30 35">AM32-6</strain>
        <strain evidence="29 33">TF01-20-2</strain>
    </source>
</reference>
<name>A0A2N5NP66_MEDGN</name>
<comment type="pathway">
    <text evidence="5">Metabolic intermediate biosynthesis; prephenate biosynthesis; prephenate from chorismate: step 1/1.</text>
</comment>
<evidence type="ECO:0000256" key="16">
    <source>
        <dbReference type="ARBA" id="ARBA00031175"/>
    </source>
</evidence>
<dbReference type="EMBL" id="QSSX01000030">
    <property type="protein sequence ID" value="RGM21264.1"/>
    <property type="molecule type" value="Genomic_DNA"/>
</dbReference>
<dbReference type="PANTHER" id="PTHR21022">
    <property type="entry name" value="PREPHENATE DEHYDRATASE P PROTEIN"/>
    <property type="match status" value="1"/>
</dbReference>
<dbReference type="PROSITE" id="PS51671">
    <property type="entry name" value="ACT"/>
    <property type="match status" value="1"/>
</dbReference>
<evidence type="ECO:0000256" key="1">
    <source>
        <dbReference type="ARBA" id="ARBA00000824"/>
    </source>
</evidence>
<dbReference type="InterPro" id="IPR036263">
    <property type="entry name" value="Chorismate_II_sf"/>
</dbReference>
<dbReference type="Proteomes" id="UP000285610">
    <property type="component" value="Unassembled WGS sequence"/>
</dbReference>
<dbReference type="InterPro" id="IPR008242">
    <property type="entry name" value="Chor_mutase/pphenate_deHydtase"/>
</dbReference>
<dbReference type="InterPro" id="IPR001086">
    <property type="entry name" value="Preph_deHydtase"/>
</dbReference>
<evidence type="ECO:0000313" key="33">
    <source>
        <dbReference type="Proteomes" id="UP000260808"/>
    </source>
</evidence>
<reference evidence="25" key="6">
    <citation type="submission" date="2023-01" db="EMBL/GenBank/DDBJ databases">
        <title>Human gut microbiome strain richness.</title>
        <authorList>
            <person name="Chen-Liaw A."/>
        </authorList>
    </citation>
    <scope>NUCLEOTIDE SEQUENCE</scope>
    <source>
        <strain evidence="25">1001217st1_A9_1001217B_191108</strain>
    </source>
</reference>
<dbReference type="GO" id="GO:0004106">
    <property type="term" value="F:chorismate mutase activity"/>
    <property type="evidence" value="ECO:0007669"/>
    <property type="project" value="UniProtKB-EC"/>
</dbReference>
<proteinExistence type="predicted"/>
<keyword evidence="9" id="KW-0963">Cytoplasm</keyword>
<dbReference type="GO" id="GO:0046417">
    <property type="term" value="P:chorismate metabolic process"/>
    <property type="evidence" value="ECO:0007669"/>
    <property type="project" value="InterPro"/>
</dbReference>
<dbReference type="EMBL" id="JAPZEG010000012">
    <property type="protein sequence ID" value="MDE1203986.1"/>
    <property type="molecule type" value="Genomic_DNA"/>
</dbReference>
<dbReference type="Proteomes" id="UP001149331">
    <property type="component" value="Unassembled WGS sequence"/>
</dbReference>
<dbReference type="GO" id="GO:0009094">
    <property type="term" value="P:L-phenylalanine biosynthetic process"/>
    <property type="evidence" value="ECO:0007669"/>
    <property type="project" value="UniProtKB-UniPathway"/>
</dbReference>
<dbReference type="Gene3D" id="3.30.70.260">
    <property type="match status" value="1"/>
</dbReference>
<evidence type="ECO:0000313" key="25">
    <source>
        <dbReference type="EMBL" id="MDB8738450.1"/>
    </source>
</evidence>
<gene>
    <name evidence="23" type="primary">pheA</name>
    <name evidence="31" type="ORF">DW142_01415</name>
    <name evidence="30" type="ORF">DW812_03210</name>
    <name evidence="32" type="ORF">DWZ50_12195</name>
    <name evidence="29" type="ORF">DXC31_11815</name>
    <name evidence="27" type="ORF">G4958_01245</name>
    <name evidence="28" type="ORF">G4981_04690</name>
    <name evidence="24" type="ORF">LIQ08_05420</name>
    <name evidence="23" type="ORF">LIQ10_04745</name>
    <name evidence="26" type="ORF">O4N78_10480</name>
    <name evidence="25" type="ORF">PNU63_06630</name>
</gene>
<protein>
    <recommendedName>
        <fullName evidence="7">Bifunctional chorismate mutase/prephenate dehydratase</fullName>
        <ecNumber evidence="6">4.2.1.51</ecNumber>
    </recommendedName>
    <alternativeName>
        <fullName evidence="17">Chorismate mutase-prephenate dehydratase</fullName>
    </alternativeName>
    <alternativeName>
        <fullName evidence="8">Prephenate dehydratase</fullName>
    </alternativeName>
    <alternativeName>
        <fullName evidence="16">p-protein</fullName>
    </alternativeName>
</protein>
<dbReference type="Proteomes" id="UP000284472">
    <property type="component" value="Unassembled WGS sequence"/>
</dbReference>
<evidence type="ECO:0000256" key="12">
    <source>
        <dbReference type="ARBA" id="ARBA00023222"/>
    </source>
</evidence>
<dbReference type="Proteomes" id="UP001211731">
    <property type="component" value="Unassembled WGS sequence"/>
</dbReference>
<dbReference type="InterPro" id="IPR002912">
    <property type="entry name" value="ACT_dom"/>
</dbReference>
<evidence type="ECO:0000256" key="2">
    <source>
        <dbReference type="ARBA" id="ARBA00002364"/>
    </source>
</evidence>
<keyword evidence="11" id="KW-0057">Aromatic amino acid biosynthesis</keyword>
<comment type="catalytic activity">
    <reaction evidence="18">
        <text>prephenate + H(+) = 3-phenylpyruvate + CO2 + H2O</text>
        <dbReference type="Rhea" id="RHEA:21648"/>
        <dbReference type="ChEBI" id="CHEBI:15377"/>
        <dbReference type="ChEBI" id="CHEBI:15378"/>
        <dbReference type="ChEBI" id="CHEBI:16526"/>
        <dbReference type="ChEBI" id="CHEBI:18005"/>
        <dbReference type="ChEBI" id="CHEBI:29934"/>
        <dbReference type="EC" id="4.2.1.51"/>
    </reaction>
</comment>
<evidence type="ECO:0000256" key="6">
    <source>
        <dbReference type="ARBA" id="ARBA00013147"/>
    </source>
</evidence>
<dbReference type="SMART" id="SM00830">
    <property type="entry name" value="CM_2"/>
    <property type="match status" value="1"/>
</dbReference>
<comment type="catalytic activity">
    <reaction evidence="1">
        <text>chorismate = prephenate</text>
        <dbReference type="Rhea" id="RHEA:13897"/>
        <dbReference type="ChEBI" id="CHEBI:29748"/>
        <dbReference type="ChEBI" id="CHEBI:29934"/>
        <dbReference type="EC" id="5.4.99.5"/>
    </reaction>
</comment>
<comment type="function">
    <text evidence="2">Catalyzes the Claisen rearrangement of chorismate to prephenate and the decarboxylation/dehydration of prephenate to phenylpyruvate.</text>
</comment>
<dbReference type="RefSeq" id="WP_004843833.1">
    <property type="nucleotide sequence ID" value="NZ_AP031446.1"/>
</dbReference>
<evidence type="ECO:0000259" key="22">
    <source>
        <dbReference type="PROSITE" id="PS51671"/>
    </source>
</evidence>
<dbReference type="CDD" id="cd04905">
    <property type="entry name" value="ACT_CM-PDT"/>
    <property type="match status" value="1"/>
</dbReference>
<dbReference type="EMBL" id="JAQMLR010000005">
    <property type="protein sequence ID" value="MDB8738450.1"/>
    <property type="molecule type" value="Genomic_DNA"/>
</dbReference>
<dbReference type="UniPathway" id="UPA00120">
    <property type="reaction ID" value="UER00203"/>
</dbReference>
<dbReference type="NCBIfam" id="NF008865">
    <property type="entry name" value="PRK11898.1"/>
    <property type="match status" value="1"/>
</dbReference>
<dbReference type="PROSITE" id="PS51171">
    <property type="entry name" value="PREPHENATE_DEHYDR_3"/>
    <property type="match status" value="1"/>
</dbReference>
<organism evidence="31 34">
    <name type="scientific">Mediterraneibacter gnavus</name>
    <name type="common">Ruminococcus gnavus</name>
    <dbReference type="NCBI Taxonomy" id="33038"/>
    <lineage>
        <taxon>Bacteria</taxon>
        <taxon>Bacillati</taxon>
        <taxon>Bacillota</taxon>
        <taxon>Clostridia</taxon>
        <taxon>Lachnospirales</taxon>
        <taxon>Lachnospiraceae</taxon>
        <taxon>Mediterraneibacter</taxon>
    </lineage>
</organism>
<dbReference type="PROSITE" id="PS00858">
    <property type="entry name" value="PREPHENATE_DEHYDR_2"/>
    <property type="match status" value="1"/>
</dbReference>
<comment type="subcellular location">
    <subcellularLocation>
        <location evidence="3">Cytoplasm</location>
    </subcellularLocation>
</comment>
<dbReference type="Proteomes" id="UP001296581">
    <property type="component" value="Unassembled WGS sequence"/>
</dbReference>
<dbReference type="EMBL" id="QSIR01000003">
    <property type="protein sequence ID" value="RHD08341.1"/>
    <property type="molecule type" value="Genomic_DNA"/>
</dbReference>
<dbReference type="EMBL" id="QRQE01000030">
    <property type="protein sequence ID" value="RHM73861.1"/>
    <property type="molecule type" value="Genomic_DNA"/>
</dbReference>
<dbReference type="UniPathway" id="UPA00121">
    <property type="reaction ID" value="UER00345"/>
</dbReference>
<accession>A0A2N5NP66</accession>
<dbReference type="EMBL" id="JAJBNC010000006">
    <property type="protein sequence ID" value="MCB5493050.1"/>
    <property type="molecule type" value="Genomic_DNA"/>
</dbReference>
<evidence type="ECO:0000313" key="31">
    <source>
        <dbReference type="EMBL" id="RHJ16308.1"/>
    </source>
</evidence>
<dbReference type="GeneID" id="57432394"/>
<evidence type="ECO:0000313" key="24">
    <source>
        <dbReference type="EMBL" id="MCB5618600.1"/>
    </source>
</evidence>
<evidence type="ECO:0000256" key="10">
    <source>
        <dbReference type="ARBA" id="ARBA00022605"/>
    </source>
</evidence>
<dbReference type="Proteomes" id="UP001296643">
    <property type="component" value="Unassembled WGS sequence"/>
</dbReference>
<comment type="caution">
    <text evidence="31">The sequence shown here is derived from an EMBL/GenBank/DDBJ whole genome shotgun (WGS) entry which is preliminary data.</text>
</comment>
<sequence>MATLEELREKLDGIDDQIAKLYEERMKVCEDVGRFKVGAGRKVFDRQREHEKLLDVASKVNGEFNKKGIQELYAQLMSMSRKLQYQQLVEAGALGRLPFIEMELLDKQNVRVVFQGVEGAYSQAAMKKYFPDNENNFHVTTFREAMEAIEEGAADFAVLPIENSSAGAVNEVYDLLVEFENYIVGETFLPIENTLAGLPGTTLSQIERVYSKAEALMQTSRFLEKHGDWQQISVSNTAAAAKKVLKEQDHSQAAVCSAYAAQVYGLSVLAEDINDETNNVTRFIIVTNQKIFTPDASKISICFELPHQSGSLYQILSHFIYNDLNMTKIESRPVEGKSWEYRFFVDFEGNLEQPGVKNAIRGLREEARNLKILGNY</sequence>
<dbReference type="GO" id="GO:0005737">
    <property type="term" value="C:cytoplasm"/>
    <property type="evidence" value="ECO:0007669"/>
    <property type="project" value="UniProtKB-SubCell"/>
</dbReference>
<dbReference type="PROSITE" id="PS00857">
    <property type="entry name" value="PREPHENATE_DEHYDR_1"/>
    <property type="match status" value="1"/>
</dbReference>
<evidence type="ECO:0000256" key="17">
    <source>
        <dbReference type="ARBA" id="ARBA00031520"/>
    </source>
</evidence>
<evidence type="ECO:0000313" key="29">
    <source>
        <dbReference type="EMBL" id="RGM21264.1"/>
    </source>
</evidence>
<dbReference type="InterPro" id="IPR045865">
    <property type="entry name" value="ACT-like_dom_sf"/>
</dbReference>
<keyword evidence="12" id="KW-0584">Phenylalanine biosynthesis</keyword>
<comment type="pathway">
    <text evidence="4">Amino-acid biosynthesis; L-phenylalanine biosynthesis; phenylpyruvate from prephenate: step 1/1.</text>
</comment>
<evidence type="ECO:0000313" key="23">
    <source>
        <dbReference type="EMBL" id="MCB5493050.1"/>
    </source>
</evidence>
<reference evidence="27" key="3">
    <citation type="submission" date="2020-02" db="EMBL/GenBank/DDBJ databases">
        <authorList>
            <person name="Littmann E."/>
            <person name="Sorbara M."/>
        </authorList>
    </citation>
    <scope>NUCLEOTIDE SEQUENCE</scope>
    <source>
        <strain evidence="28">MSK.11.9</strain>
        <strain evidence="27">MSK.22.53</strain>
    </source>
</reference>
<evidence type="ECO:0000313" key="35">
    <source>
        <dbReference type="Proteomes" id="UP000284472"/>
    </source>
</evidence>
<dbReference type="Pfam" id="PF01817">
    <property type="entry name" value="CM_2"/>
    <property type="match status" value="1"/>
</dbReference>
<dbReference type="CDD" id="cd13631">
    <property type="entry name" value="PBP2_Ct-PDT_like"/>
    <property type="match status" value="1"/>
</dbReference>
<feature type="domain" description="Chorismate mutase" evidence="20">
    <location>
        <begin position="1"/>
        <end position="88"/>
    </location>
</feature>
<dbReference type="EMBL" id="QRLN01000001">
    <property type="protein sequence ID" value="RHJ16308.1"/>
    <property type="molecule type" value="Genomic_DNA"/>
</dbReference>
<evidence type="ECO:0000256" key="15">
    <source>
        <dbReference type="ARBA" id="ARBA00023268"/>
    </source>
</evidence>
<reference evidence="26" key="5">
    <citation type="submission" date="2022-12" db="EMBL/GenBank/DDBJ databases">
        <title>Genome of R. gnavus strain RSHDN_120.</title>
        <authorList>
            <person name="Abdugheni R."/>
        </authorList>
    </citation>
    <scope>NUCLEOTIDE SEQUENCE</scope>
    <source>
        <strain evidence="26">RSHDN_120</strain>
    </source>
</reference>
<dbReference type="Proteomes" id="UP001297370">
    <property type="component" value="Unassembled WGS sequence"/>
</dbReference>
<dbReference type="Proteomes" id="UP001297422">
    <property type="component" value="Unassembled WGS sequence"/>
</dbReference>
<dbReference type="PIRSF" id="PIRSF001500">
    <property type="entry name" value="Chor_mut_pdt_Ppr"/>
    <property type="match status" value="1"/>
</dbReference>
<evidence type="ECO:0000256" key="8">
    <source>
        <dbReference type="ARBA" id="ARBA00021872"/>
    </source>
</evidence>
<dbReference type="InterPro" id="IPR018528">
    <property type="entry name" value="Preph_deHydtase_CS"/>
</dbReference>
<feature type="domain" description="Prephenate dehydratase" evidence="21">
    <location>
        <begin position="111"/>
        <end position="288"/>
    </location>
</feature>
<evidence type="ECO:0000313" key="30">
    <source>
        <dbReference type="EMBL" id="RHD08341.1"/>
    </source>
</evidence>
<evidence type="ECO:0000313" key="36">
    <source>
        <dbReference type="Proteomes" id="UP000285610"/>
    </source>
</evidence>
<dbReference type="InterPro" id="IPR002701">
    <property type="entry name" value="CM_II_prokaryot"/>
</dbReference>
<dbReference type="EMBL" id="JAJBOM010000005">
    <property type="protein sequence ID" value="MCB5618600.1"/>
    <property type="molecule type" value="Genomic_DNA"/>
</dbReference>
<dbReference type="PANTHER" id="PTHR21022:SF19">
    <property type="entry name" value="PREPHENATE DEHYDRATASE-RELATED"/>
    <property type="match status" value="1"/>
</dbReference>